<evidence type="ECO:0000313" key="2">
    <source>
        <dbReference type="Proteomes" id="UP000247099"/>
    </source>
</evidence>
<comment type="caution">
    <text evidence="1">The sequence shown here is derived from an EMBL/GenBank/DDBJ whole genome shotgun (WGS) entry which is preliminary data.</text>
</comment>
<evidence type="ECO:0008006" key="3">
    <source>
        <dbReference type="Google" id="ProtNLM"/>
    </source>
</evidence>
<dbReference type="Proteomes" id="UP000247099">
    <property type="component" value="Unassembled WGS sequence"/>
</dbReference>
<dbReference type="AlphaFoldDB" id="A0A317ZMF9"/>
<dbReference type="InterPro" id="IPR036583">
    <property type="entry name" value="23S_rRNA_IVS_sf"/>
</dbReference>
<dbReference type="OrthoDB" id="160990at2"/>
<name>A0A317ZMF9_9BACT</name>
<sequence length="116" mass="12925">MKLDEFGALIKANELFDLVVEDILALERSFGIRRLADQQVGTADFIAANIEEGYGRGSQRVYAQFLIIARGSAQETKGPYGRMKHWFSAEKIEARQSLCDEIIGILTATITTLKSK</sequence>
<dbReference type="EMBL" id="QHJQ01000003">
    <property type="protein sequence ID" value="PXA04581.1"/>
    <property type="molecule type" value="Genomic_DNA"/>
</dbReference>
<dbReference type="RefSeq" id="WP_110130388.1">
    <property type="nucleotide sequence ID" value="NZ_QHJQ01000003.1"/>
</dbReference>
<dbReference type="NCBIfam" id="TIGR02436">
    <property type="entry name" value="four helix bundle protein"/>
    <property type="match status" value="1"/>
</dbReference>
<gene>
    <name evidence="1" type="ORF">DDZ13_05240</name>
</gene>
<proteinExistence type="predicted"/>
<dbReference type="SUPFAM" id="SSF158446">
    <property type="entry name" value="IVS-encoded protein-like"/>
    <property type="match status" value="1"/>
</dbReference>
<dbReference type="InterPro" id="IPR012657">
    <property type="entry name" value="23S_rRNA-intervening_sequence"/>
</dbReference>
<organism evidence="1 2">
    <name type="scientific">Coraliomargarita sinensis</name>
    <dbReference type="NCBI Taxonomy" id="2174842"/>
    <lineage>
        <taxon>Bacteria</taxon>
        <taxon>Pseudomonadati</taxon>
        <taxon>Verrucomicrobiota</taxon>
        <taxon>Opitutia</taxon>
        <taxon>Puniceicoccales</taxon>
        <taxon>Coraliomargaritaceae</taxon>
        <taxon>Coraliomargarita</taxon>
    </lineage>
</organism>
<reference evidence="1 2" key="1">
    <citation type="submission" date="2018-05" db="EMBL/GenBank/DDBJ databases">
        <title>Coraliomargarita sinensis sp. nov., isolated from a marine solar saltern.</title>
        <authorList>
            <person name="Zhou L.Y."/>
        </authorList>
    </citation>
    <scope>NUCLEOTIDE SEQUENCE [LARGE SCALE GENOMIC DNA]</scope>
    <source>
        <strain evidence="1 2">WN38</strain>
    </source>
</reference>
<dbReference type="Pfam" id="PF05635">
    <property type="entry name" value="23S_rRNA_IVP"/>
    <property type="match status" value="1"/>
</dbReference>
<dbReference type="Gene3D" id="1.20.1440.60">
    <property type="entry name" value="23S rRNA-intervening sequence"/>
    <property type="match status" value="1"/>
</dbReference>
<protein>
    <recommendedName>
        <fullName evidence="3">Four helix bundle protein</fullName>
    </recommendedName>
</protein>
<keyword evidence="2" id="KW-1185">Reference proteome</keyword>
<evidence type="ECO:0000313" key="1">
    <source>
        <dbReference type="EMBL" id="PXA04581.1"/>
    </source>
</evidence>
<dbReference type="InParanoid" id="A0A317ZMF9"/>
<accession>A0A317ZMF9</accession>